<organism evidence="3 4">
    <name type="scientific">Haloprofundus marisrubri</name>
    <dbReference type="NCBI Taxonomy" id="1514971"/>
    <lineage>
        <taxon>Archaea</taxon>
        <taxon>Methanobacteriati</taxon>
        <taxon>Methanobacteriota</taxon>
        <taxon>Stenosarchaea group</taxon>
        <taxon>Halobacteria</taxon>
        <taxon>Halobacteriales</taxon>
        <taxon>Haloferacaceae</taxon>
        <taxon>Haloprofundus</taxon>
    </lineage>
</organism>
<keyword evidence="1" id="KW-0812">Transmembrane</keyword>
<protein>
    <recommendedName>
        <fullName evidence="2">DUF7343 domain-containing protein</fullName>
    </recommendedName>
</protein>
<gene>
    <name evidence="3" type="ORF">AUR64_01915</name>
</gene>
<evidence type="ECO:0000256" key="1">
    <source>
        <dbReference type="SAM" id="Phobius"/>
    </source>
</evidence>
<comment type="caution">
    <text evidence="3">The sequence shown here is derived from an EMBL/GenBank/DDBJ whole genome shotgun (WGS) entry which is preliminary data.</text>
</comment>
<evidence type="ECO:0000259" key="2">
    <source>
        <dbReference type="Pfam" id="PF24034"/>
    </source>
</evidence>
<feature type="transmembrane region" description="Helical" evidence="1">
    <location>
        <begin position="157"/>
        <end position="176"/>
    </location>
</feature>
<dbReference type="InterPro" id="IPR036390">
    <property type="entry name" value="WH_DNA-bd_sf"/>
</dbReference>
<dbReference type="STRING" id="1514971.AUR64_01915"/>
<dbReference type="AlphaFoldDB" id="A0A0W1R3T1"/>
<evidence type="ECO:0000313" key="3">
    <source>
        <dbReference type="EMBL" id="KTG07809.1"/>
    </source>
</evidence>
<dbReference type="PROSITE" id="PS51257">
    <property type="entry name" value="PROKAR_LIPOPROTEIN"/>
    <property type="match status" value="1"/>
</dbReference>
<name>A0A0W1R3T1_9EURY</name>
<feature type="domain" description="DUF7343" evidence="2">
    <location>
        <begin position="201"/>
        <end position="258"/>
    </location>
</feature>
<keyword evidence="1" id="KW-0472">Membrane</keyword>
<proteinExistence type="predicted"/>
<accession>A0A0W1R3T1</accession>
<evidence type="ECO:0000313" key="4">
    <source>
        <dbReference type="Proteomes" id="UP000054387"/>
    </source>
</evidence>
<dbReference type="InterPro" id="IPR055767">
    <property type="entry name" value="DUF7343"/>
</dbReference>
<reference evidence="3 4" key="1">
    <citation type="submission" date="2015-12" db="EMBL/GenBank/DDBJ databases">
        <title>Haloprofundus marisrubri gen. nov., sp. nov., an extremely halophilic archaeon isolated from the Discovery deep brine-seawater interface in the Red Sea.</title>
        <authorList>
            <person name="Zhang G."/>
            <person name="Stingl U."/>
            <person name="Rashid M."/>
        </authorList>
    </citation>
    <scope>NUCLEOTIDE SEQUENCE [LARGE SCALE GENOMIC DNA]</scope>
    <source>
        <strain evidence="3 4">SB9</strain>
    </source>
</reference>
<keyword evidence="1" id="KW-1133">Transmembrane helix</keyword>
<sequence>MGTYAKLFVLCIVLLSVACGSVAATDEPAAPVSDSSSVLASTTDPAADTVSPSANPLWQFTVTDSLSYANDDFSATDVPRVLADVGSRLFTTIFGDSMLRENTTSIALTMFLGKLDGASTTTLQRTDDISLGGDVYAAPPIEWMNPSSDERLAEIDYFALMLSLTTVLVSIGLVAYRRLSAPHGIEREVEPSLAEPESKPTDEERIMKLLETHDGQMRQVAIVEEVEWSKAKVSRLLSQLDDEGKITKLRLGRENLICTRGCEPEASRSPFAAVQEN</sequence>
<keyword evidence="4" id="KW-1185">Reference proteome</keyword>
<dbReference type="Pfam" id="PF24034">
    <property type="entry name" value="DUF7343"/>
    <property type="match status" value="1"/>
</dbReference>
<dbReference type="Proteomes" id="UP000054387">
    <property type="component" value="Unassembled WGS sequence"/>
</dbReference>
<dbReference type="EMBL" id="LOPU01000038">
    <property type="protein sequence ID" value="KTG07809.1"/>
    <property type="molecule type" value="Genomic_DNA"/>
</dbReference>
<dbReference type="SUPFAM" id="SSF46785">
    <property type="entry name" value="Winged helix' DNA-binding domain"/>
    <property type="match status" value="1"/>
</dbReference>